<dbReference type="AlphaFoldDB" id="A0A917HAS4"/>
<feature type="active site" description="Proton donor/acceptor" evidence="12 14">
    <location>
        <position position="138"/>
    </location>
</feature>
<evidence type="ECO:0000256" key="4">
    <source>
        <dbReference type="ARBA" id="ARBA00012086"/>
    </source>
</evidence>
<comment type="pathway">
    <text evidence="2 12">Amino-acid biosynthesis; L-lysine biosynthesis via DAP pathway; (S)-tetrahydrodipicolinate from L-aspartate: step 3/4.</text>
</comment>
<dbReference type="NCBIfam" id="TIGR00674">
    <property type="entry name" value="dapA"/>
    <property type="match status" value="1"/>
</dbReference>
<feature type="binding site" evidence="12 15">
    <location>
        <position position="49"/>
    </location>
    <ligand>
        <name>pyruvate</name>
        <dbReference type="ChEBI" id="CHEBI:15361"/>
    </ligand>
</feature>
<evidence type="ECO:0000256" key="14">
    <source>
        <dbReference type="PIRSR" id="PIRSR001365-1"/>
    </source>
</evidence>
<evidence type="ECO:0000256" key="9">
    <source>
        <dbReference type="ARBA" id="ARBA00023239"/>
    </source>
</evidence>
<evidence type="ECO:0000256" key="6">
    <source>
        <dbReference type="ARBA" id="ARBA00022605"/>
    </source>
</evidence>
<dbReference type="Proteomes" id="UP000600247">
    <property type="component" value="Unassembled WGS sequence"/>
</dbReference>
<dbReference type="InterPro" id="IPR005263">
    <property type="entry name" value="DapA"/>
</dbReference>
<reference evidence="16 17" key="1">
    <citation type="journal article" date="2014" name="Int. J. Syst. Evol. Microbiol.">
        <title>Complete genome sequence of Corynebacterium casei LMG S-19264T (=DSM 44701T), isolated from a smear-ripened cheese.</title>
        <authorList>
            <consortium name="US DOE Joint Genome Institute (JGI-PGF)"/>
            <person name="Walter F."/>
            <person name="Albersmeier A."/>
            <person name="Kalinowski J."/>
            <person name="Ruckert C."/>
        </authorList>
    </citation>
    <scope>NUCLEOTIDE SEQUENCE [LARGE SCALE GENOMIC DNA]</scope>
    <source>
        <strain evidence="16 17">CGMCC 1.15286</strain>
    </source>
</reference>
<dbReference type="PANTHER" id="PTHR12128:SF66">
    <property type="entry name" value="4-HYDROXY-2-OXOGLUTARATE ALDOLASE, MITOCHONDRIAL"/>
    <property type="match status" value="1"/>
</dbReference>
<dbReference type="EMBL" id="BMHY01000005">
    <property type="protein sequence ID" value="GGG73586.1"/>
    <property type="molecule type" value="Genomic_DNA"/>
</dbReference>
<evidence type="ECO:0000256" key="3">
    <source>
        <dbReference type="ARBA" id="ARBA00007592"/>
    </source>
</evidence>
<keyword evidence="9 12" id="KW-0456">Lyase</keyword>
<dbReference type="GO" id="GO:0009089">
    <property type="term" value="P:lysine biosynthetic process via diaminopimelate"/>
    <property type="evidence" value="ECO:0007669"/>
    <property type="project" value="UniProtKB-UniRule"/>
</dbReference>
<evidence type="ECO:0000256" key="7">
    <source>
        <dbReference type="ARBA" id="ARBA00022915"/>
    </source>
</evidence>
<dbReference type="RefSeq" id="WP_308421797.1">
    <property type="nucleotide sequence ID" value="NZ_BMHY01000005.1"/>
</dbReference>
<comment type="caution">
    <text evidence="12">Was originally thought to be a dihydrodipicolinate synthase (DHDPS), catalyzing the condensation of (S)-aspartate-beta-semialdehyde [(S)-ASA] and pyruvate to dihydrodipicolinate (DHDP). However, it was shown in E.coli that the product of the enzymatic reaction is not dihydrodipicolinate but in fact (4S)-4-hydroxy-2,3,4,5-tetrahydro-(2S)-dipicolinic acid (HTPA), and that the consecutive dehydration reaction leading to DHDP is not spontaneous but catalyzed by DapB.</text>
</comment>
<evidence type="ECO:0000256" key="2">
    <source>
        <dbReference type="ARBA" id="ARBA00005120"/>
    </source>
</evidence>
<feature type="active site" description="Schiff-base intermediate with substrate" evidence="12 14">
    <location>
        <position position="166"/>
    </location>
</feature>
<evidence type="ECO:0000256" key="8">
    <source>
        <dbReference type="ARBA" id="ARBA00023154"/>
    </source>
</evidence>
<proteinExistence type="inferred from homology"/>
<comment type="function">
    <text evidence="1 12">Catalyzes the condensation of (S)-aspartate-beta-semialdehyde [(S)-ASA] and pyruvate to 4-hydroxy-tetrahydrodipicolinate (HTPA).</text>
</comment>
<protein>
    <recommendedName>
        <fullName evidence="4 12">4-hydroxy-tetrahydrodipicolinate synthase</fullName>
        <shortName evidence="12">HTPA synthase</shortName>
        <ecNumber evidence="4 12">4.3.3.7</ecNumber>
    </recommendedName>
</protein>
<gene>
    <name evidence="16" type="primary">dapA2</name>
    <name evidence="12" type="synonym">dapA</name>
    <name evidence="16" type="ORF">GCM10010918_32100</name>
</gene>
<dbReference type="EC" id="4.3.3.7" evidence="4 12"/>
<dbReference type="CDD" id="cd00950">
    <property type="entry name" value="DHDPS"/>
    <property type="match status" value="1"/>
</dbReference>
<dbReference type="InterPro" id="IPR013785">
    <property type="entry name" value="Aldolase_TIM"/>
</dbReference>
<dbReference type="Pfam" id="PF00701">
    <property type="entry name" value="DHDPS"/>
    <property type="match status" value="1"/>
</dbReference>
<dbReference type="InterPro" id="IPR002220">
    <property type="entry name" value="DapA-like"/>
</dbReference>
<dbReference type="PANTHER" id="PTHR12128">
    <property type="entry name" value="DIHYDRODIPICOLINATE SYNTHASE"/>
    <property type="match status" value="1"/>
</dbReference>
<keyword evidence="10 12" id="KW-0704">Schiff base</keyword>
<organism evidence="16 17">
    <name type="scientific">Paenibacillus radicis</name>
    <name type="common">ex Gao et al. 2016</name>
    <dbReference type="NCBI Taxonomy" id="1737354"/>
    <lineage>
        <taxon>Bacteria</taxon>
        <taxon>Bacillati</taxon>
        <taxon>Bacillota</taxon>
        <taxon>Bacilli</taxon>
        <taxon>Bacillales</taxon>
        <taxon>Paenibacillaceae</taxon>
        <taxon>Paenibacillus</taxon>
    </lineage>
</organism>
<evidence type="ECO:0000256" key="10">
    <source>
        <dbReference type="ARBA" id="ARBA00023270"/>
    </source>
</evidence>
<accession>A0A917HAS4</accession>
<keyword evidence="17" id="KW-1185">Reference proteome</keyword>
<dbReference type="HAMAP" id="MF_00418">
    <property type="entry name" value="DapA"/>
    <property type="match status" value="1"/>
</dbReference>
<feature type="binding site" evidence="15">
    <location>
        <position position="206"/>
    </location>
    <ligand>
        <name>pyruvate</name>
        <dbReference type="ChEBI" id="CHEBI:15361"/>
    </ligand>
</feature>
<evidence type="ECO:0000313" key="17">
    <source>
        <dbReference type="Proteomes" id="UP000600247"/>
    </source>
</evidence>
<comment type="catalytic activity">
    <reaction evidence="11 12">
        <text>L-aspartate 4-semialdehyde + pyruvate = (2S,4S)-4-hydroxy-2,3,4,5-tetrahydrodipicolinate + H2O + H(+)</text>
        <dbReference type="Rhea" id="RHEA:34171"/>
        <dbReference type="ChEBI" id="CHEBI:15361"/>
        <dbReference type="ChEBI" id="CHEBI:15377"/>
        <dbReference type="ChEBI" id="CHEBI:15378"/>
        <dbReference type="ChEBI" id="CHEBI:67139"/>
        <dbReference type="ChEBI" id="CHEBI:537519"/>
        <dbReference type="EC" id="4.3.3.7"/>
    </reaction>
</comment>
<keyword evidence="5 12" id="KW-0963">Cytoplasm</keyword>
<sequence>MNEQQLKGIFVPVITPFQPSGELDIPSFERYIDTMVNRGVDGIVVNGTTGESPTVTTAELPLLMEAALRARGSRLHIPIVLGTGTNDTASTVSRTKLAGELGADAALVVVPYYNRPSQNGIIEHYRRAADTGVPLIAYEIPQRTGVRSTAETILTILSLEGVIGLKDSSGGVALMTELARHTTKPVLSGEDESFLAMLGSGAQGGMMASASIRTESFIEVFTLFQSGKLTEAREAFGQLLPLVRLLFQEPNPAPIKWLMAEQGLIASDAVRLPLTGITAELQKLLAEWV</sequence>
<comment type="caution">
    <text evidence="16">The sequence shown here is derived from an EMBL/GenBank/DDBJ whole genome shotgun (WGS) entry which is preliminary data.</text>
</comment>
<evidence type="ECO:0000256" key="1">
    <source>
        <dbReference type="ARBA" id="ARBA00003294"/>
    </source>
</evidence>
<evidence type="ECO:0000256" key="15">
    <source>
        <dbReference type="PIRSR" id="PIRSR001365-2"/>
    </source>
</evidence>
<name>A0A917HAS4_9BACL</name>
<dbReference type="SMART" id="SM01130">
    <property type="entry name" value="DHDPS"/>
    <property type="match status" value="1"/>
</dbReference>
<comment type="caution">
    <text evidence="12">Lacks conserved residue(s) required for the propagation of feature annotation.</text>
</comment>
<comment type="subunit">
    <text evidence="12">Homotetramer; dimer of dimers.</text>
</comment>
<evidence type="ECO:0000256" key="11">
    <source>
        <dbReference type="ARBA" id="ARBA00047836"/>
    </source>
</evidence>
<evidence type="ECO:0000256" key="12">
    <source>
        <dbReference type="HAMAP-Rule" id="MF_00418"/>
    </source>
</evidence>
<keyword evidence="7 12" id="KW-0220">Diaminopimelate biosynthesis</keyword>
<dbReference type="InterPro" id="IPR020624">
    <property type="entry name" value="Schiff_base-form_aldolases_CS"/>
</dbReference>
<dbReference type="PRINTS" id="PR00146">
    <property type="entry name" value="DHPICSNTHASE"/>
</dbReference>
<keyword evidence="8 12" id="KW-0457">Lysine biosynthesis</keyword>
<feature type="site" description="Part of a proton relay during catalysis" evidence="12">
    <location>
        <position position="113"/>
    </location>
</feature>
<feature type="site" description="Part of a proton relay during catalysis" evidence="12">
    <location>
        <position position="48"/>
    </location>
</feature>
<dbReference type="PIRSF" id="PIRSF001365">
    <property type="entry name" value="DHDPS"/>
    <property type="match status" value="1"/>
</dbReference>
<evidence type="ECO:0000256" key="13">
    <source>
        <dbReference type="PIRNR" id="PIRNR001365"/>
    </source>
</evidence>
<comment type="similarity">
    <text evidence="3 12 13">Belongs to the DapA family.</text>
</comment>
<dbReference type="SUPFAM" id="SSF51569">
    <property type="entry name" value="Aldolase"/>
    <property type="match status" value="1"/>
</dbReference>
<comment type="subcellular location">
    <subcellularLocation>
        <location evidence="12">Cytoplasm</location>
    </subcellularLocation>
</comment>
<keyword evidence="6 12" id="KW-0028">Amino-acid biosynthesis</keyword>
<evidence type="ECO:0000313" key="16">
    <source>
        <dbReference type="EMBL" id="GGG73586.1"/>
    </source>
</evidence>
<evidence type="ECO:0000256" key="5">
    <source>
        <dbReference type="ARBA" id="ARBA00022490"/>
    </source>
</evidence>
<dbReference type="PROSITE" id="PS00665">
    <property type="entry name" value="DHDPS_1"/>
    <property type="match status" value="1"/>
</dbReference>
<dbReference type="GO" id="GO:0019877">
    <property type="term" value="P:diaminopimelate biosynthetic process"/>
    <property type="evidence" value="ECO:0007669"/>
    <property type="project" value="UniProtKB-UniRule"/>
</dbReference>
<dbReference type="GO" id="GO:0005737">
    <property type="term" value="C:cytoplasm"/>
    <property type="evidence" value="ECO:0007669"/>
    <property type="project" value="UniProtKB-SubCell"/>
</dbReference>
<dbReference type="Gene3D" id="3.20.20.70">
    <property type="entry name" value="Aldolase class I"/>
    <property type="match status" value="1"/>
</dbReference>
<dbReference type="GO" id="GO:0008840">
    <property type="term" value="F:4-hydroxy-tetrahydrodipicolinate synthase activity"/>
    <property type="evidence" value="ECO:0007669"/>
    <property type="project" value="UniProtKB-UniRule"/>
</dbReference>